<reference evidence="2" key="1">
    <citation type="submission" date="2023-03" db="EMBL/GenBank/DDBJ databases">
        <title>Massive genome expansion in bonnet fungi (Mycena s.s.) driven by repeated elements and novel gene families across ecological guilds.</title>
        <authorList>
            <consortium name="Lawrence Berkeley National Laboratory"/>
            <person name="Harder C.B."/>
            <person name="Miyauchi S."/>
            <person name="Viragh M."/>
            <person name="Kuo A."/>
            <person name="Thoen E."/>
            <person name="Andreopoulos B."/>
            <person name="Lu D."/>
            <person name="Skrede I."/>
            <person name="Drula E."/>
            <person name="Henrissat B."/>
            <person name="Morin E."/>
            <person name="Kohler A."/>
            <person name="Barry K."/>
            <person name="LaButti K."/>
            <person name="Morin E."/>
            <person name="Salamov A."/>
            <person name="Lipzen A."/>
            <person name="Mereny Z."/>
            <person name="Hegedus B."/>
            <person name="Baldrian P."/>
            <person name="Stursova M."/>
            <person name="Weitz H."/>
            <person name="Taylor A."/>
            <person name="Grigoriev I.V."/>
            <person name="Nagy L.G."/>
            <person name="Martin F."/>
            <person name="Kauserud H."/>
        </authorList>
    </citation>
    <scope>NUCLEOTIDE SEQUENCE</scope>
    <source>
        <strain evidence="2">CBHHK067</strain>
    </source>
</reference>
<feature type="compositionally biased region" description="Gly residues" evidence="1">
    <location>
        <begin position="1"/>
        <end position="10"/>
    </location>
</feature>
<gene>
    <name evidence="2" type="ORF">B0H17DRAFT_1124069</name>
</gene>
<evidence type="ECO:0000256" key="1">
    <source>
        <dbReference type="SAM" id="MobiDB-lite"/>
    </source>
</evidence>
<protein>
    <submittedName>
        <fullName evidence="2">Uncharacterized protein</fullName>
    </submittedName>
</protein>
<evidence type="ECO:0000313" key="2">
    <source>
        <dbReference type="EMBL" id="KAJ7709440.1"/>
    </source>
</evidence>
<feature type="region of interest" description="Disordered" evidence="1">
    <location>
        <begin position="1"/>
        <end position="31"/>
    </location>
</feature>
<proteinExistence type="predicted"/>
<sequence>MRKKTGGIGRWTGEHRDGPIGRRRKQGFEAPATEPRNCRLYGRVRVFWTCVGSKGRSLKHMSDELSNYSNELAYPLLYTEREKGERLNFAWQGMSTHAFGEDGGIVGMPIGPKIDPDLLLEGLSQARTGDSIISGARRDQLDLWVIDREKEHDRG</sequence>
<keyword evidence="3" id="KW-1185">Reference proteome</keyword>
<accession>A0AAD7H0W5</accession>
<evidence type="ECO:0000313" key="3">
    <source>
        <dbReference type="Proteomes" id="UP001221757"/>
    </source>
</evidence>
<dbReference type="EMBL" id="JARKIE010000002">
    <property type="protein sequence ID" value="KAJ7709440.1"/>
    <property type="molecule type" value="Genomic_DNA"/>
</dbReference>
<dbReference type="Proteomes" id="UP001221757">
    <property type="component" value="Unassembled WGS sequence"/>
</dbReference>
<dbReference type="AlphaFoldDB" id="A0AAD7H0W5"/>
<comment type="caution">
    <text evidence="2">The sequence shown here is derived from an EMBL/GenBank/DDBJ whole genome shotgun (WGS) entry which is preliminary data.</text>
</comment>
<name>A0AAD7H0W5_MYCRO</name>
<organism evidence="2 3">
    <name type="scientific">Mycena rosella</name>
    <name type="common">Pink bonnet</name>
    <name type="synonym">Agaricus rosellus</name>
    <dbReference type="NCBI Taxonomy" id="1033263"/>
    <lineage>
        <taxon>Eukaryota</taxon>
        <taxon>Fungi</taxon>
        <taxon>Dikarya</taxon>
        <taxon>Basidiomycota</taxon>
        <taxon>Agaricomycotina</taxon>
        <taxon>Agaricomycetes</taxon>
        <taxon>Agaricomycetidae</taxon>
        <taxon>Agaricales</taxon>
        <taxon>Marasmiineae</taxon>
        <taxon>Mycenaceae</taxon>
        <taxon>Mycena</taxon>
    </lineage>
</organism>